<name>A0A938YNC7_9ACTN</name>
<protein>
    <recommendedName>
        <fullName evidence="1">HTH luxR-type domain-containing protein</fullName>
    </recommendedName>
</protein>
<dbReference type="CDD" id="cd06170">
    <property type="entry name" value="LuxR_C_like"/>
    <property type="match status" value="1"/>
</dbReference>
<sequence length="224" mass="24122">MTGAEGGPGPEPVAVERLADSSRVVAVLDELWDGAVHEVRCTLPGGPYPDDFLREHWEDDQALLRRGVALRSLCGLAAVQAPEGLRYFAEWAATGVQVRTTGRPMQRMIVVDAEAAVIPAVVDADGGPALLVREPAMVDSLIRQFDALWDSAHVIGDDSPQALRVTEIREILQLLSEGLTDEAVARRLRLSHRTVQRRVGAAMALMGTSSRFAAGVRAAALGWL</sequence>
<dbReference type="SUPFAM" id="SSF46894">
    <property type="entry name" value="C-terminal effector domain of the bipartite response regulators"/>
    <property type="match status" value="1"/>
</dbReference>
<dbReference type="InterPro" id="IPR000792">
    <property type="entry name" value="Tscrpt_reg_LuxR_C"/>
</dbReference>
<evidence type="ECO:0000313" key="2">
    <source>
        <dbReference type="EMBL" id="MBM9476228.1"/>
    </source>
</evidence>
<dbReference type="RefSeq" id="WP_205256311.1">
    <property type="nucleotide sequence ID" value="NZ_BAAAPV010000001.1"/>
</dbReference>
<dbReference type="InterPro" id="IPR016032">
    <property type="entry name" value="Sig_transdc_resp-reg_C-effctor"/>
</dbReference>
<dbReference type="InterPro" id="IPR036388">
    <property type="entry name" value="WH-like_DNA-bd_sf"/>
</dbReference>
<dbReference type="Gene3D" id="1.10.10.10">
    <property type="entry name" value="Winged helix-like DNA-binding domain superfamily/Winged helix DNA-binding domain"/>
    <property type="match status" value="1"/>
</dbReference>
<reference evidence="2" key="1">
    <citation type="submission" date="2021-01" db="EMBL/GenBank/DDBJ databases">
        <title>KCTC 19127 draft genome.</title>
        <authorList>
            <person name="An D."/>
        </authorList>
    </citation>
    <scope>NUCLEOTIDE SEQUENCE</scope>
    <source>
        <strain evidence="2">KCTC 19127</strain>
    </source>
</reference>
<dbReference type="AlphaFoldDB" id="A0A938YNC7"/>
<dbReference type="SMART" id="SM00421">
    <property type="entry name" value="HTH_LUXR"/>
    <property type="match status" value="1"/>
</dbReference>
<organism evidence="2 3">
    <name type="scientific">Nakamurella flavida</name>
    <dbReference type="NCBI Taxonomy" id="363630"/>
    <lineage>
        <taxon>Bacteria</taxon>
        <taxon>Bacillati</taxon>
        <taxon>Actinomycetota</taxon>
        <taxon>Actinomycetes</taxon>
        <taxon>Nakamurellales</taxon>
        <taxon>Nakamurellaceae</taxon>
        <taxon>Nakamurella</taxon>
    </lineage>
</organism>
<dbReference type="GO" id="GO:0003677">
    <property type="term" value="F:DNA binding"/>
    <property type="evidence" value="ECO:0007669"/>
    <property type="project" value="InterPro"/>
</dbReference>
<evidence type="ECO:0000313" key="3">
    <source>
        <dbReference type="Proteomes" id="UP000663801"/>
    </source>
</evidence>
<proteinExistence type="predicted"/>
<dbReference type="Proteomes" id="UP000663801">
    <property type="component" value="Unassembled WGS sequence"/>
</dbReference>
<keyword evidence="3" id="KW-1185">Reference proteome</keyword>
<dbReference type="Pfam" id="PF00196">
    <property type="entry name" value="GerE"/>
    <property type="match status" value="1"/>
</dbReference>
<dbReference type="PANTHER" id="PTHR34293:SF1">
    <property type="entry name" value="HTH-TYPE TRANSCRIPTIONAL REGULATOR TRMBL2"/>
    <property type="match status" value="1"/>
</dbReference>
<dbReference type="InterPro" id="IPR051797">
    <property type="entry name" value="TrmB-like"/>
</dbReference>
<feature type="domain" description="HTH luxR-type" evidence="1">
    <location>
        <begin position="156"/>
        <end position="222"/>
    </location>
</feature>
<gene>
    <name evidence="2" type="ORF">JL107_07205</name>
</gene>
<evidence type="ECO:0000259" key="1">
    <source>
        <dbReference type="PROSITE" id="PS50043"/>
    </source>
</evidence>
<accession>A0A938YNC7</accession>
<dbReference type="PROSITE" id="PS50043">
    <property type="entry name" value="HTH_LUXR_2"/>
    <property type="match status" value="1"/>
</dbReference>
<dbReference type="PANTHER" id="PTHR34293">
    <property type="entry name" value="HTH-TYPE TRANSCRIPTIONAL REGULATOR TRMBL2"/>
    <property type="match status" value="1"/>
</dbReference>
<dbReference type="GO" id="GO:0006355">
    <property type="term" value="P:regulation of DNA-templated transcription"/>
    <property type="evidence" value="ECO:0007669"/>
    <property type="project" value="InterPro"/>
</dbReference>
<dbReference type="EMBL" id="JAERWL010000006">
    <property type="protein sequence ID" value="MBM9476228.1"/>
    <property type="molecule type" value="Genomic_DNA"/>
</dbReference>
<comment type="caution">
    <text evidence="2">The sequence shown here is derived from an EMBL/GenBank/DDBJ whole genome shotgun (WGS) entry which is preliminary data.</text>
</comment>